<dbReference type="OrthoDB" id="4184734at2759"/>
<accession>A0A1J9RDJ1</accession>
<protein>
    <recommendedName>
        <fullName evidence="1">GPI inositol-deacylase winged helix domain-containing protein</fullName>
    </recommendedName>
</protein>
<comment type="caution">
    <text evidence="2">The sequence shown here is derived from an EMBL/GenBank/DDBJ whole genome shotgun (WGS) entry which is preliminary data.</text>
</comment>
<dbReference type="Pfam" id="PF22939">
    <property type="entry name" value="WHD_GPIID"/>
    <property type="match status" value="1"/>
</dbReference>
<dbReference type="STRING" id="1658174.A0A1J9RDJ1"/>
<organism evidence="2 3">
    <name type="scientific">Blastomyces percursus</name>
    <dbReference type="NCBI Taxonomy" id="1658174"/>
    <lineage>
        <taxon>Eukaryota</taxon>
        <taxon>Fungi</taxon>
        <taxon>Dikarya</taxon>
        <taxon>Ascomycota</taxon>
        <taxon>Pezizomycotina</taxon>
        <taxon>Eurotiomycetes</taxon>
        <taxon>Eurotiomycetidae</taxon>
        <taxon>Onygenales</taxon>
        <taxon>Ajellomycetaceae</taxon>
        <taxon>Blastomyces</taxon>
    </lineage>
</organism>
<evidence type="ECO:0000313" key="3">
    <source>
        <dbReference type="Proteomes" id="UP000242791"/>
    </source>
</evidence>
<name>A0A1J9RDJ1_9EURO</name>
<dbReference type="PANTHER" id="PTHR10039">
    <property type="entry name" value="AMELOGENIN"/>
    <property type="match status" value="1"/>
</dbReference>
<dbReference type="EMBL" id="LGTZ01000194">
    <property type="protein sequence ID" value="OJD26655.1"/>
    <property type="molecule type" value="Genomic_DNA"/>
</dbReference>
<dbReference type="Proteomes" id="UP000242791">
    <property type="component" value="Unassembled WGS sequence"/>
</dbReference>
<evidence type="ECO:0000259" key="1">
    <source>
        <dbReference type="Pfam" id="PF22939"/>
    </source>
</evidence>
<keyword evidence="3" id="KW-1185">Reference proteome</keyword>
<dbReference type="VEuPathDB" id="FungiDB:ACJ73_01954"/>
<dbReference type="AlphaFoldDB" id="A0A1J9RDJ1"/>
<evidence type="ECO:0000313" key="2">
    <source>
        <dbReference type="EMBL" id="OJD26655.1"/>
    </source>
</evidence>
<proteinExistence type="predicted"/>
<gene>
    <name evidence="2" type="ORF">ACJ73_01954</name>
</gene>
<sequence length="252" mass="28933">MIRQAGEVWIVLDTLDECPTRITQGLFSWMMRNLPNSDQINVHPFVSDKSSGKDIESEISERPEYKNRVSIHECIIDVQDIIETRLTEKADGMFRWAACQLDALENCLDYDELSKALAFLPDTLDATYARILNAIPDIRKPKVIRILHFLAFAERLLQIVELVDVIVVDFERNPMPKPLEISRYCSSLVSTNSVNGRGEHAYLQLAHFSVKEYLTSDRVDKSFRESFAEINARGIITAYLSQMIMIYAIQRT</sequence>
<feature type="domain" description="GPI inositol-deacylase winged helix" evidence="1">
    <location>
        <begin position="144"/>
        <end position="223"/>
    </location>
</feature>
<dbReference type="PANTHER" id="PTHR10039:SF16">
    <property type="entry name" value="GPI INOSITOL-DEACYLASE"/>
    <property type="match status" value="1"/>
</dbReference>
<dbReference type="InterPro" id="IPR054471">
    <property type="entry name" value="GPIID_WHD"/>
</dbReference>
<reference evidence="2 3" key="1">
    <citation type="submission" date="2015-08" db="EMBL/GenBank/DDBJ databases">
        <title>Emmonsia species relationships and genome sequence.</title>
        <authorList>
            <person name="Cuomo C.A."/>
            <person name="Schwartz I.S."/>
            <person name="Kenyon C."/>
            <person name="De Hoog G.S."/>
            <person name="Govender N.P."/>
            <person name="Botha A."/>
            <person name="Moreno L."/>
            <person name="De Vries M."/>
            <person name="Munoz J.F."/>
            <person name="Stielow J.B."/>
        </authorList>
    </citation>
    <scope>NUCLEOTIDE SEQUENCE [LARGE SCALE GENOMIC DNA]</scope>
    <source>
        <strain evidence="2 3">EI222</strain>
    </source>
</reference>